<keyword evidence="3" id="KW-1185">Reference proteome</keyword>
<protein>
    <submittedName>
        <fullName evidence="2">Predicted protein</fullName>
    </submittedName>
</protein>
<dbReference type="Proteomes" id="UP000002668">
    <property type="component" value="Genome"/>
</dbReference>
<name>E4ZRA8_LEPMJ</name>
<reference evidence="3" key="1">
    <citation type="journal article" date="2011" name="Nat. Commun.">
        <title>Effector diversification within compartments of the Leptosphaeria maculans genome affected by Repeat-Induced Point mutations.</title>
        <authorList>
            <person name="Rouxel T."/>
            <person name="Grandaubert J."/>
            <person name="Hane J.K."/>
            <person name="Hoede C."/>
            <person name="van de Wouw A.P."/>
            <person name="Couloux A."/>
            <person name="Dominguez V."/>
            <person name="Anthouard V."/>
            <person name="Bally P."/>
            <person name="Bourras S."/>
            <person name="Cozijnsen A.J."/>
            <person name="Ciuffetti L.M."/>
            <person name="Degrave A."/>
            <person name="Dilmaghani A."/>
            <person name="Duret L."/>
            <person name="Fudal I."/>
            <person name="Goodwin S.B."/>
            <person name="Gout L."/>
            <person name="Glaser N."/>
            <person name="Linglin J."/>
            <person name="Kema G.H.J."/>
            <person name="Lapalu N."/>
            <person name="Lawrence C.B."/>
            <person name="May K."/>
            <person name="Meyer M."/>
            <person name="Ollivier B."/>
            <person name="Poulain J."/>
            <person name="Schoch C.L."/>
            <person name="Simon A."/>
            <person name="Spatafora J.W."/>
            <person name="Stachowiak A."/>
            <person name="Turgeon B.G."/>
            <person name="Tyler B.M."/>
            <person name="Vincent D."/>
            <person name="Weissenbach J."/>
            <person name="Amselem J."/>
            <person name="Quesneville H."/>
            <person name="Oliver R.P."/>
            <person name="Wincker P."/>
            <person name="Balesdent M.-H."/>
            <person name="Howlett B.J."/>
        </authorList>
    </citation>
    <scope>NUCLEOTIDE SEQUENCE [LARGE SCALE GENOMIC DNA]</scope>
    <source>
        <strain evidence="3">JN3 / isolate v23.1.3 / race Av1-4-5-6-7-8</strain>
    </source>
</reference>
<dbReference type="EMBL" id="FP929116">
    <property type="protein sequence ID" value="CBX93773.1"/>
    <property type="molecule type" value="Genomic_DNA"/>
</dbReference>
<organism evidence="3">
    <name type="scientific">Leptosphaeria maculans (strain JN3 / isolate v23.1.3 / race Av1-4-5-6-7-8)</name>
    <name type="common">Blackleg fungus</name>
    <name type="synonym">Phoma lingam</name>
    <dbReference type="NCBI Taxonomy" id="985895"/>
    <lineage>
        <taxon>Eukaryota</taxon>
        <taxon>Fungi</taxon>
        <taxon>Dikarya</taxon>
        <taxon>Ascomycota</taxon>
        <taxon>Pezizomycotina</taxon>
        <taxon>Dothideomycetes</taxon>
        <taxon>Pleosporomycetidae</taxon>
        <taxon>Pleosporales</taxon>
        <taxon>Pleosporineae</taxon>
        <taxon>Leptosphaeriaceae</taxon>
        <taxon>Plenodomus</taxon>
        <taxon>Plenodomus lingam/Leptosphaeria maculans species complex</taxon>
    </lineage>
</organism>
<proteinExistence type="predicted"/>
<evidence type="ECO:0000313" key="2">
    <source>
        <dbReference type="EMBL" id="CBX93773.1"/>
    </source>
</evidence>
<feature type="region of interest" description="Disordered" evidence="1">
    <location>
        <begin position="83"/>
        <end position="120"/>
    </location>
</feature>
<sequence>MSFFNTLIIVLRHGSPWPLFGRLLVTSIALKDLLKITLATIISMITSNYPHLVFCELCHNQTRHHPWNHFQSHCHNYFIDYPSRSSASQDSSSRDCSHNVVANTTNEKRITRKPTPASPP</sequence>
<gene>
    <name evidence="2" type="ORF">LEMA_P034470.1</name>
</gene>
<dbReference type="VEuPathDB" id="FungiDB:LEMA_P034470.1"/>
<dbReference type="InParanoid" id="E4ZRA8"/>
<accession>E4ZRA8</accession>
<evidence type="ECO:0000256" key="1">
    <source>
        <dbReference type="SAM" id="MobiDB-lite"/>
    </source>
</evidence>
<dbReference type="AlphaFoldDB" id="E4ZRA8"/>
<evidence type="ECO:0000313" key="3">
    <source>
        <dbReference type="Proteomes" id="UP000002668"/>
    </source>
</evidence>
<dbReference type="HOGENOM" id="CLU_2050083_0_0_1"/>